<dbReference type="InterPro" id="IPR000073">
    <property type="entry name" value="AB_hydrolase_1"/>
</dbReference>
<dbReference type="PANTHER" id="PTHR43798">
    <property type="entry name" value="MONOACYLGLYCEROL LIPASE"/>
    <property type="match status" value="1"/>
</dbReference>
<comment type="similarity">
    <text evidence="1">Belongs to the peptidase S33 family.</text>
</comment>
<dbReference type="PRINTS" id="PR00111">
    <property type="entry name" value="ABHYDROLASE"/>
</dbReference>
<keyword evidence="2 4" id="KW-0378">Hydrolase</keyword>
<evidence type="ECO:0000256" key="1">
    <source>
        <dbReference type="ARBA" id="ARBA00010088"/>
    </source>
</evidence>
<dbReference type="Pfam" id="PF00561">
    <property type="entry name" value="Abhydrolase_1"/>
    <property type="match status" value="1"/>
</dbReference>
<comment type="caution">
    <text evidence="4">The sequence shown here is derived from an EMBL/GenBank/DDBJ whole genome shotgun (WGS) entry which is preliminary data.</text>
</comment>
<dbReference type="GO" id="GO:0006508">
    <property type="term" value="P:proteolysis"/>
    <property type="evidence" value="ECO:0007669"/>
    <property type="project" value="InterPro"/>
</dbReference>
<dbReference type="Gene3D" id="3.40.50.1820">
    <property type="entry name" value="alpha/beta hydrolase"/>
    <property type="match status" value="1"/>
</dbReference>
<proteinExistence type="inferred from homology"/>
<organism evidence="4 5">
    <name type="scientific">Alteribacter lacisalsi</name>
    <dbReference type="NCBI Taxonomy" id="2045244"/>
    <lineage>
        <taxon>Bacteria</taxon>
        <taxon>Bacillati</taxon>
        <taxon>Bacillota</taxon>
        <taxon>Bacilli</taxon>
        <taxon>Bacillales</taxon>
        <taxon>Bacillaceae</taxon>
        <taxon>Alteribacter</taxon>
    </lineage>
</organism>
<sequence length="285" mass="32617">MRMTVNGNELYYEIHGNPEGETIFFIHGAPGIGDCRGDIQSFSPLGDEYRLVFMDMRGSGRSEGKPPFTHEQWTADIEAMRKELVNGPIRILGGSYGGFLTLEYVLRYPQNVTHVMLRDTAASSEFNQLSIDRALNSDLANISEDDIYRLFEGKVHSDEELKRMFGAILPLYTVEYDEEKAKERLENIYFRHETHNYAFRYNKPEYDLTGRLKEIQVPVLVTVGRHDWVTPVVCSDKIAANVQDATYVIFENSGHSPQVEENEKYLSLVRDFLKVRSGDGSRVTK</sequence>
<evidence type="ECO:0000313" key="5">
    <source>
        <dbReference type="Proteomes" id="UP000248066"/>
    </source>
</evidence>
<dbReference type="Proteomes" id="UP000248066">
    <property type="component" value="Unassembled WGS sequence"/>
</dbReference>
<keyword evidence="5" id="KW-1185">Reference proteome</keyword>
<protein>
    <submittedName>
        <fullName evidence="4">Alpha/beta hydrolase</fullName>
    </submittedName>
</protein>
<accession>A0A2W0H2B3</accession>
<evidence type="ECO:0000256" key="2">
    <source>
        <dbReference type="ARBA" id="ARBA00022801"/>
    </source>
</evidence>
<dbReference type="InterPro" id="IPR002410">
    <property type="entry name" value="Peptidase_S33"/>
</dbReference>
<gene>
    <name evidence="4" type="ORF">CR205_16230</name>
</gene>
<feature type="domain" description="AB hydrolase-1" evidence="3">
    <location>
        <begin position="22"/>
        <end position="261"/>
    </location>
</feature>
<dbReference type="GO" id="GO:0004177">
    <property type="term" value="F:aminopeptidase activity"/>
    <property type="evidence" value="ECO:0007669"/>
    <property type="project" value="UniProtKB-EC"/>
</dbReference>
<dbReference type="RefSeq" id="WP_110521201.1">
    <property type="nucleotide sequence ID" value="NZ_PDOF01000003.1"/>
</dbReference>
<evidence type="ECO:0000313" key="4">
    <source>
        <dbReference type="EMBL" id="PYZ95924.1"/>
    </source>
</evidence>
<dbReference type="AlphaFoldDB" id="A0A2W0H2B3"/>
<evidence type="ECO:0000259" key="3">
    <source>
        <dbReference type="Pfam" id="PF00561"/>
    </source>
</evidence>
<dbReference type="InterPro" id="IPR050266">
    <property type="entry name" value="AB_hydrolase_sf"/>
</dbReference>
<dbReference type="OrthoDB" id="53505at2"/>
<dbReference type="EMBL" id="PDOF01000003">
    <property type="protein sequence ID" value="PYZ95924.1"/>
    <property type="molecule type" value="Genomic_DNA"/>
</dbReference>
<dbReference type="SUPFAM" id="SSF53474">
    <property type="entry name" value="alpha/beta-Hydrolases"/>
    <property type="match status" value="1"/>
</dbReference>
<dbReference type="InterPro" id="IPR029058">
    <property type="entry name" value="AB_hydrolase_fold"/>
</dbReference>
<dbReference type="PRINTS" id="PR00793">
    <property type="entry name" value="PROAMNOPTASE"/>
</dbReference>
<name>A0A2W0H2B3_9BACI</name>
<reference evidence="4 5" key="1">
    <citation type="submission" date="2017-10" db="EMBL/GenBank/DDBJ databases">
        <title>Bacillus sp. nov., a halophilic bacterium isolated from a Yangshapao Lake.</title>
        <authorList>
            <person name="Wang H."/>
        </authorList>
    </citation>
    <scope>NUCLEOTIDE SEQUENCE [LARGE SCALE GENOMIC DNA]</scope>
    <source>
        <strain evidence="4 5">YSP-3</strain>
    </source>
</reference>
<dbReference type="PANTHER" id="PTHR43798:SF31">
    <property type="entry name" value="AB HYDROLASE SUPERFAMILY PROTEIN YCLE"/>
    <property type="match status" value="1"/>
</dbReference>
<dbReference type="GO" id="GO:0016020">
    <property type="term" value="C:membrane"/>
    <property type="evidence" value="ECO:0007669"/>
    <property type="project" value="TreeGrafter"/>
</dbReference>